<organism evidence="2 3">
    <name type="scientific">Astrephomene gubernaculifera</name>
    <dbReference type="NCBI Taxonomy" id="47775"/>
    <lineage>
        <taxon>Eukaryota</taxon>
        <taxon>Viridiplantae</taxon>
        <taxon>Chlorophyta</taxon>
        <taxon>core chlorophytes</taxon>
        <taxon>Chlorophyceae</taxon>
        <taxon>CS clade</taxon>
        <taxon>Chlamydomonadales</taxon>
        <taxon>Astrephomenaceae</taxon>
        <taxon>Astrephomene</taxon>
    </lineage>
</organism>
<proteinExistence type="predicted"/>
<gene>
    <name evidence="2" type="ORF">Agub_g11312</name>
</gene>
<dbReference type="Proteomes" id="UP001054857">
    <property type="component" value="Unassembled WGS sequence"/>
</dbReference>
<feature type="region of interest" description="Disordered" evidence="1">
    <location>
        <begin position="430"/>
        <end position="457"/>
    </location>
</feature>
<dbReference type="AlphaFoldDB" id="A0AAD3DWB5"/>
<sequence length="763" mass="77212">MSLDSNPGSNTATTALLSSLQELRSTNSGVLGLAIGSNDGFGAKSVAACAGLATDLALQFGSWGPEELQTFGLSSFGASMPQHFQGFPCHGYIEAQPFTATTGTELGYVCAPAMVGGFQPPSIDNICSAMSKSTSCSASQFSLSLCSAAAAAANTATQPTFLGSNPDDNASNASFQIQQQQGLAEGQLGAVHWSLLATAAEAMAMYLAGSISSNSFANTKPSPPAAAYNDLVGSSSCTQQQLLFPAPAEAAAASPPAQLDSQPQAFSAYTSSDGGDMASRTNGPTSASALVGGDVNSFASHACSAGLASSGGIPDQPTSGCAYEAASTTTLPAPTINNSGAAATAAPFHAEQQQPQQQQPAFEPVGADTNASVLASNLSSQPCNQPDISYNCNTGFWWQGFYFINYDHLLAYRRCAIAYNFHFFGIRPNFKPPSNLPRPRRRASSAPQPRPPTSRLAAAAAAVSTLVAPAAPTGSAATQAELLPTDSKAVPLHPSEAAPVSPGDGSGVRGPSSPDEDDEASSSCCGSPGDSSNSTSSIASGVDDSSDDTSSHDGRRGESADSNRSSPCSTSSPDQQQRAKAAAFAGQEKQEVLRPPCWGQCASVSCPAAVVLPQQPESTASTTSLPAKAVVKTQESAGVIASAAATTRSNVMTNASPTSSPSSPFSYVSSCASPILMPPLPSLRCRTANTGGAGSPVANTAGDALSPGYPASCSPPPFSFAPAAAGSGSPTACVSPLWMERHLGGILERVVGDAFWGSEDETA</sequence>
<keyword evidence="3" id="KW-1185">Reference proteome</keyword>
<feature type="compositionally biased region" description="Polar residues" evidence="1">
    <location>
        <begin position="267"/>
        <end position="285"/>
    </location>
</feature>
<comment type="caution">
    <text evidence="2">The sequence shown here is derived from an EMBL/GenBank/DDBJ whole genome shotgun (WGS) entry which is preliminary data.</text>
</comment>
<feature type="compositionally biased region" description="Low complexity" evidence="1">
    <location>
        <begin position="521"/>
        <end position="543"/>
    </location>
</feature>
<feature type="region of interest" description="Disordered" evidence="1">
    <location>
        <begin position="333"/>
        <end position="363"/>
    </location>
</feature>
<protein>
    <submittedName>
        <fullName evidence="2">Uncharacterized protein</fullName>
    </submittedName>
</protein>
<accession>A0AAD3DWB5</accession>
<feature type="compositionally biased region" description="Low complexity" evidence="1">
    <location>
        <begin position="345"/>
        <end position="363"/>
    </location>
</feature>
<evidence type="ECO:0000313" key="2">
    <source>
        <dbReference type="EMBL" id="GFR49290.1"/>
    </source>
</evidence>
<feature type="compositionally biased region" description="Low complexity" evidence="1">
    <location>
        <begin position="562"/>
        <end position="572"/>
    </location>
</feature>
<evidence type="ECO:0000313" key="3">
    <source>
        <dbReference type="Proteomes" id="UP001054857"/>
    </source>
</evidence>
<feature type="compositionally biased region" description="Low complexity" evidence="1">
    <location>
        <begin position="247"/>
        <end position="265"/>
    </location>
</feature>
<name>A0AAD3DWB5_9CHLO</name>
<feature type="region of interest" description="Disordered" evidence="1">
    <location>
        <begin position="247"/>
        <end position="285"/>
    </location>
</feature>
<feature type="compositionally biased region" description="Basic and acidic residues" evidence="1">
    <location>
        <begin position="549"/>
        <end position="561"/>
    </location>
</feature>
<evidence type="ECO:0000256" key="1">
    <source>
        <dbReference type="SAM" id="MobiDB-lite"/>
    </source>
</evidence>
<dbReference type="EMBL" id="BMAR01000029">
    <property type="protein sequence ID" value="GFR49290.1"/>
    <property type="molecule type" value="Genomic_DNA"/>
</dbReference>
<reference evidence="2 3" key="1">
    <citation type="journal article" date="2021" name="Sci. Rep.">
        <title>Genome sequencing of the multicellular alga Astrephomene provides insights into convergent evolution of germ-soma differentiation.</title>
        <authorList>
            <person name="Yamashita S."/>
            <person name="Yamamoto K."/>
            <person name="Matsuzaki R."/>
            <person name="Suzuki S."/>
            <person name="Yamaguchi H."/>
            <person name="Hirooka S."/>
            <person name="Minakuchi Y."/>
            <person name="Miyagishima S."/>
            <person name="Kawachi M."/>
            <person name="Toyoda A."/>
            <person name="Nozaki H."/>
        </authorList>
    </citation>
    <scope>NUCLEOTIDE SEQUENCE [LARGE SCALE GENOMIC DNA]</scope>
    <source>
        <strain evidence="2 3">NIES-4017</strain>
    </source>
</reference>
<feature type="region of interest" description="Disordered" evidence="1">
    <location>
        <begin position="489"/>
        <end position="587"/>
    </location>
</feature>